<dbReference type="Gene3D" id="1.10.10.2200">
    <property type="match status" value="1"/>
</dbReference>
<accession>A3IKU7</accession>
<keyword evidence="6" id="KW-0547">Nucleotide-binding</keyword>
<evidence type="ECO:0000256" key="6">
    <source>
        <dbReference type="ARBA" id="ARBA00022741"/>
    </source>
</evidence>
<evidence type="ECO:0000256" key="11">
    <source>
        <dbReference type="ARBA" id="ARBA00048679"/>
    </source>
</evidence>
<keyword evidence="5" id="KW-0677">Repeat</keyword>
<evidence type="ECO:0000256" key="2">
    <source>
        <dbReference type="ARBA" id="ARBA00022527"/>
    </source>
</evidence>
<evidence type="ECO:0000313" key="14">
    <source>
        <dbReference type="Proteomes" id="UP000003781"/>
    </source>
</evidence>
<evidence type="ECO:0000256" key="4">
    <source>
        <dbReference type="ARBA" id="ARBA00022679"/>
    </source>
</evidence>
<dbReference type="PRINTS" id="PR00449">
    <property type="entry name" value="RASTRNSFRMNG"/>
</dbReference>
<keyword evidence="3" id="KW-0433">Leucine-rich repeat</keyword>
<dbReference type="Pfam" id="PF25497">
    <property type="entry name" value="COR-B"/>
    <property type="match status" value="1"/>
</dbReference>
<dbReference type="eggNOG" id="COG4886">
    <property type="taxonomic scope" value="Bacteria"/>
</dbReference>
<dbReference type="Proteomes" id="UP000003781">
    <property type="component" value="Unassembled WGS sequence"/>
</dbReference>
<dbReference type="PANTHER" id="PTHR48051:SF39">
    <property type="entry name" value="P53-INDUCED DEATH DOMAIN PROTEIN 1"/>
    <property type="match status" value="1"/>
</dbReference>
<dbReference type="RefSeq" id="WP_008273960.1">
    <property type="nucleotide sequence ID" value="NZ_AAXW01000004.1"/>
</dbReference>
<dbReference type="GO" id="GO:0004674">
    <property type="term" value="F:protein serine/threonine kinase activity"/>
    <property type="evidence" value="ECO:0007669"/>
    <property type="project" value="UniProtKB-KW"/>
</dbReference>
<dbReference type="GO" id="GO:0005524">
    <property type="term" value="F:ATP binding"/>
    <property type="evidence" value="ECO:0007669"/>
    <property type="project" value="UniProtKB-KW"/>
</dbReference>
<evidence type="ECO:0000256" key="10">
    <source>
        <dbReference type="ARBA" id="ARBA00047899"/>
    </source>
</evidence>
<name>A3IKU7_9CHRO</name>
<comment type="catalytic activity">
    <reaction evidence="11">
        <text>L-seryl-[protein] + ATP = O-phospho-L-seryl-[protein] + ADP + H(+)</text>
        <dbReference type="Rhea" id="RHEA:17989"/>
        <dbReference type="Rhea" id="RHEA-COMP:9863"/>
        <dbReference type="Rhea" id="RHEA-COMP:11604"/>
        <dbReference type="ChEBI" id="CHEBI:15378"/>
        <dbReference type="ChEBI" id="CHEBI:29999"/>
        <dbReference type="ChEBI" id="CHEBI:30616"/>
        <dbReference type="ChEBI" id="CHEBI:83421"/>
        <dbReference type="ChEBI" id="CHEBI:456216"/>
        <dbReference type="EC" id="2.7.11.1"/>
    </reaction>
</comment>
<dbReference type="PROSITE" id="PS51450">
    <property type="entry name" value="LRR"/>
    <property type="match status" value="5"/>
</dbReference>
<evidence type="ECO:0000256" key="3">
    <source>
        <dbReference type="ARBA" id="ARBA00022614"/>
    </source>
</evidence>
<dbReference type="Pfam" id="PF16095">
    <property type="entry name" value="COR-A"/>
    <property type="match status" value="1"/>
</dbReference>
<dbReference type="GO" id="GO:0005737">
    <property type="term" value="C:cytoplasm"/>
    <property type="evidence" value="ECO:0007669"/>
    <property type="project" value="TreeGrafter"/>
</dbReference>
<dbReference type="SMART" id="SM00365">
    <property type="entry name" value="LRR_SD22"/>
    <property type="match status" value="4"/>
</dbReference>
<dbReference type="EC" id="2.7.11.1" evidence="1"/>
<dbReference type="InterPro" id="IPR003591">
    <property type="entry name" value="Leu-rich_rpt_typical-subtyp"/>
</dbReference>
<evidence type="ECO:0000256" key="1">
    <source>
        <dbReference type="ARBA" id="ARBA00012513"/>
    </source>
</evidence>
<dbReference type="Gene3D" id="3.30.310.200">
    <property type="match status" value="1"/>
</dbReference>
<dbReference type="InterPro" id="IPR020859">
    <property type="entry name" value="ROC"/>
</dbReference>
<dbReference type="InterPro" id="IPR032171">
    <property type="entry name" value="COR-A"/>
</dbReference>
<dbReference type="InterPro" id="IPR032675">
    <property type="entry name" value="LRR_dom_sf"/>
</dbReference>
<keyword evidence="2" id="KW-0723">Serine/threonine-protein kinase</keyword>
<dbReference type="eggNOG" id="COG1100">
    <property type="taxonomic scope" value="Bacteria"/>
</dbReference>
<protein>
    <recommendedName>
        <fullName evidence="1">non-specific serine/threonine protein kinase</fullName>
        <ecNumber evidence="1">2.7.11.1</ecNumber>
    </recommendedName>
</protein>
<keyword evidence="14" id="KW-1185">Reference proteome</keyword>
<dbReference type="OrthoDB" id="459949at2"/>
<dbReference type="Pfam" id="PF13855">
    <property type="entry name" value="LRR_8"/>
    <property type="match status" value="1"/>
</dbReference>
<dbReference type="Gene3D" id="3.40.50.300">
    <property type="entry name" value="P-loop containing nucleotide triphosphate hydrolases"/>
    <property type="match status" value="1"/>
</dbReference>
<dbReference type="SMART" id="SM00364">
    <property type="entry name" value="LRR_BAC"/>
    <property type="match status" value="6"/>
</dbReference>
<dbReference type="Pfam" id="PF08477">
    <property type="entry name" value="Roc"/>
    <property type="match status" value="1"/>
</dbReference>
<evidence type="ECO:0000256" key="9">
    <source>
        <dbReference type="ARBA" id="ARBA00023134"/>
    </source>
</evidence>
<evidence type="ECO:0000313" key="13">
    <source>
        <dbReference type="EMBL" id="EAZ92816.1"/>
    </source>
</evidence>
<proteinExistence type="predicted"/>
<feature type="domain" description="Roc" evidence="12">
    <location>
        <begin position="215"/>
        <end position="383"/>
    </location>
</feature>
<dbReference type="EMBL" id="AAXW01000004">
    <property type="protein sequence ID" value="EAZ92816.1"/>
    <property type="molecule type" value="Genomic_DNA"/>
</dbReference>
<dbReference type="SUPFAM" id="SSF52058">
    <property type="entry name" value="L domain-like"/>
    <property type="match status" value="1"/>
</dbReference>
<dbReference type="Pfam" id="PF00560">
    <property type="entry name" value="LRR_1"/>
    <property type="match status" value="1"/>
</dbReference>
<gene>
    <name evidence="13" type="ORF">CY0110_22007</name>
</gene>
<evidence type="ECO:0000259" key="12">
    <source>
        <dbReference type="PROSITE" id="PS51424"/>
    </source>
</evidence>
<sequence>MTEEELLQVIEKAAKDKRKSLSLSFKKLTSLPPEIGKLTNLTSLSVLGNQLTNLPSEIGNLYNLTSLYLEKNQLTNLPSEIGNLTKLNIFYLEKNQLTNLPSEIGNLYNLTSLHLSGNQLTNLPPEIGNLYDLTSLYLENNQLTNLPREIGKLHKLTSLYLSGNQLTNLPPEIGNLDNLISLVIRNNQITNLPPEIERKKTRAIINFYKQQLEQNIDHLYEAKLLIVGEGGAGKTTLAQKIKDDNYQLKTDEESTEGIDVIQWPFTLNNGEEFRVNIWDFGGQEIYHETHQFFLTERSLYALVADTRREDTDYYYWLNMVKLLSNNSPVLVIKNEKKERKRDINERQLRAEFTNFKETLATNLATNRGLPEILNKIQHYISNLPHVGTELPAYWVKVREVLEKDKHNYISLEEYLNICKEQGFKELQDMLVLSGYFHDLGVFLHFQKDDLLNKTIILNTAWGTDAVYKVLDNEKVRKNLGKFDKNDLNNIWNEEKYITMRGELLRLMMNFKLCYEIPSQPGNYIAPQLLSPQQPEYDWDEENNLLLRYEYEFMPKGILTRFIVETHAMIEHEICVWKKGVVLTKDGARAEIIEFYRYHKGEIRIRVSGSRKRDLLTTVRHELGKIHDSYERLKYKTLVPCNCSKCKGSQSPHFYPWNVLNKFIDDKRPAIQCINSYDMVDVQSLVNDITKPDPISPKNKEGSQMSDSGKYSINAEVVNITETNLGEVIGKKYASDPSTANALDEVVKILNELNNKYPKVSETTATEIIDAEFTEIQKNQSNRWAIIRYIFDGKRWLKGSKQAVIKIGEHYSENSALGQGLIGFAEGFTEN</sequence>
<dbReference type="InterPro" id="IPR001611">
    <property type="entry name" value="Leu-rich_rpt"/>
</dbReference>
<dbReference type="Gene3D" id="1.10.10.10">
    <property type="entry name" value="Winged helix-like DNA-binding domain superfamily/Winged helix DNA-binding domain"/>
    <property type="match status" value="1"/>
</dbReference>
<keyword evidence="4" id="KW-0808">Transferase</keyword>
<evidence type="ECO:0000256" key="7">
    <source>
        <dbReference type="ARBA" id="ARBA00022777"/>
    </source>
</evidence>
<dbReference type="SMART" id="SM00369">
    <property type="entry name" value="LRR_TYP"/>
    <property type="match status" value="7"/>
</dbReference>
<keyword evidence="7" id="KW-0418">Kinase</keyword>
<reference evidence="13 14" key="1">
    <citation type="submission" date="2007-03" db="EMBL/GenBank/DDBJ databases">
        <authorList>
            <person name="Stal L."/>
            <person name="Ferriera S."/>
            <person name="Johnson J."/>
            <person name="Kravitz S."/>
            <person name="Beeson K."/>
            <person name="Sutton G."/>
            <person name="Rogers Y.-H."/>
            <person name="Friedman R."/>
            <person name="Frazier M."/>
            <person name="Venter J.C."/>
        </authorList>
    </citation>
    <scope>NUCLEOTIDE SEQUENCE [LARGE SCALE GENOMIC DNA]</scope>
    <source>
        <strain evidence="13 14">CCY0110</strain>
    </source>
</reference>
<evidence type="ECO:0000256" key="5">
    <source>
        <dbReference type="ARBA" id="ARBA00022737"/>
    </source>
</evidence>
<evidence type="ECO:0000256" key="8">
    <source>
        <dbReference type="ARBA" id="ARBA00022840"/>
    </source>
</evidence>
<keyword evidence="9" id="KW-0342">GTP-binding</keyword>
<dbReference type="PROSITE" id="PS51424">
    <property type="entry name" value="ROC"/>
    <property type="match status" value="1"/>
</dbReference>
<dbReference type="InterPro" id="IPR027417">
    <property type="entry name" value="P-loop_NTPase"/>
</dbReference>
<dbReference type="InterPro" id="IPR036388">
    <property type="entry name" value="WH-like_DNA-bd_sf"/>
</dbReference>
<dbReference type="InterPro" id="IPR050216">
    <property type="entry name" value="LRR_domain-containing"/>
</dbReference>
<dbReference type="InterPro" id="IPR057263">
    <property type="entry name" value="COR-B"/>
</dbReference>
<comment type="caution">
    <text evidence="13">The sequence shown here is derived from an EMBL/GenBank/DDBJ whole genome shotgun (WGS) entry which is preliminary data.</text>
</comment>
<dbReference type="AlphaFoldDB" id="A3IKU7"/>
<comment type="catalytic activity">
    <reaction evidence="10">
        <text>L-threonyl-[protein] + ATP = O-phospho-L-threonyl-[protein] + ADP + H(+)</text>
        <dbReference type="Rhea" id="RHEA:46608"/>
        <dbReference type="Rhea" id="RHEA-COMP:11060"/>
        <dbReference type="Rhea" id="RHEA-COMP:11605"/>
        <dbReference type="ChEBI" id="CHEBI:15378"/>
        <dbReference type="ChEBI" id="CHEBI:30013"/>
        <dbReference type="ChEBI" id="CHEBI:30616"/>
        <dbReference type="ChEBI" id="CHEBI:61977"/>
        <dbReference type="ChEBI" id="CHEBI:456216"/>
        <dbReference type="EC" id="2.7.11.1"/>
    </reaction>
</comment>
<dbReference type="SUPFAM" id="SSF52540">
    <property type="entry name" value="P-loop containing nucleoside triphosphate hydrolases"/>
    <property type="match status" value="1"/>
</dbReference>
<organism evidence="13 14">
    <name type="scientific">Crocosphaera chwakensis CCY0110</name>
    <dbReference type="NCBI Taxonomy" id="391612"/>
    <lineage>
        <taxon>Bacteria</taxon>
        <taxon>Bacillati</taxon>
        <taxon>Cyanobacteriota</taxon>
        <taxon>Cyanophyceae</taxon>
        <taxon>Oscillatoriophycideae</taxon>
        <taxon>Chroococcales</taxon>
        <taxon>Aphanothecaceae</taxon>
        <taxon>Crocosphaera</taxon>
        <taxon>Crocosphaera chwakensis</taxon>
    </lineage>
</organism>
<dbReference type="PANTHER" id="PTHR48051">
    <property type="match status" value="1"/>
</dbReference>
<dbReference type="Gene3D" id="3.80.10.10">
    <property type="entry name" value="Ribonuclease Inhibitor"/>
    <property type="match status" value="1"/>
</dbReference>
<keyword evidence="8" id="KW-0067">ATP-binding</keyword>